<comment type="function">
    <text evidence="2">E1 component of the 2-oxoglutarate dehydrogenase (OGDH) complex which catalyzes the decarboxylation of 2-oxoglutarate, the first step in the conversion of 2-oxoglutarate to succinyl-CoA and CO(2).</text>
</comment>
<dbReference type="Gene3D" id="3.40.50.920">
    <property type="match status" value="1"/>
</dbReference>
<reference evidence="7" key="1">
    <citation type="journal article" date="2020" name="mSystems">
        <title>Genome- and Community-Level Interaction Insights into Carbon Utilization and Element Cycling Functions of Hydrothermarchaeota in Hydrothermal Sediment.</title>
        <authorList>
            <person name="Zhou Z."/>
            <person name="Liu Y."/>
            <person name="Xu W."/>
            <person name="Pan J."/>
            <person name="Luo Z.H."/>
            <person name="Li M."/>
        </authorList>
    </citation>
    <scope>NUCLEOTIDE SEQUENCE [LARGE SCALE GENOMIC DNA]</scope>
    <source>
        <strain evidence="7">HyVt-527</strain>
    </source>
</reference>
<name>A0A7V5PRA2_CALAY</name>
<dbReference type="AlphaFoldDB" id="A0A7V5PRA2"/>
<organism evidence="7">
    <name type="scientific">Caldithrix abyssi</name>
    <dbReference type="NCBI Taxonomy" id="187145"/>
    <lineage>
        <taxon>Bacteria</taxon>
        <taxon>Pseudomonadati</taxon>
        <taxon>Calditrichota</taxon>
        <taxon>Calditrichia</taxon>
        <taxon>Calditrichales</taxon>
        <taxon>Calditrichaceae</taxon>
        <taxon>Caldithrix</taxon>
    </lineage>
</organism>
<evidence type="ECO:0000256" key="5">
    <source>
        <dbReference type="SAM" id="MobiDB-lite"/>
    </source>
</evidence>
<dbReference type="SUPFAM" id="SSF52518">
    <property type="entry name" value="Thiamin diphosphate-binding fold (THDP-binding)"/>
    <property type="match status" value="2"/>
</dbReference>
<feature type="domain" description="Transketolase-like pyrimidine-binding" evidence="6">
    <location>
        <begin position="173"/>
        <end position="349"/>
    </location>
</feature>
<dbReference type="Pfam" id="PF02779">
    <property type="entry name" value="Transket_pyr"/>
    <property type="match status" value="1"/>
</dbReference>
<dbReference type="Pfam" id="PF02780">
    <property type="entry name" value="Transketolase_C"/>
    <property type="match status" value="1"/>
</dbReference>
<dbReference type="InterPro" id="IPR033248">
    <property type="entry name" value="Transketolase_C"/>
</dbReference>
<dbReference type="FunFam" id="3.40.50.970:FF:000001">
    <property type="entry name" value="Pyruvate dehydrogenase E1 beta subunit"/>
    <property type="match status" value="1"/>
</dbReference>
<dbReference type="SUPFAM" id="SSF52922">
    <property type="entry name" value="TK C-terminal domain-like"/>
    <property type="match status" value="1"/>
</dbReference>
<evidence type="ECO:0000256" key="1">
    <source>
        <dbReference type="ARBA" id="ARBA00001964"/>
    </source>
</evidence>
<dbReference type="SMART" id="SM00861">
    <property type="entry name" value="Transket_pyr"/>
    <property type="match status" value="1"/>
</dbReference>
<evidence type="ECO:0000313" key="7">
    <source>
        <dbReference type="EMBL" id="HHJ53801.1"/>
    </source>
</evidence>
<dbReference type="Gene3D" id="3.40.50.970">
    <property type="match status" value="2"/>
</dbReference>
<feature type="compositionally biased region" description="Basic and acidic residues" evidence="5">
    <location>
        <begin position="81"/>
        <end position="96"/>
    </location>
</feature>
<dbReference type="CDD" id="cd07036">
    <property type="entry name" value="TPP_PYR_E1-PDHc-beta_like"/>
    <property type="match status" value="1"/>
</dbReference>
<evidence type="ECO:0000259" key="6">
    <source>
        <dbReference type="SMART" id="SM00861"/>
    </source>
</evidence>
<dbReference type="Pfam" id="PF00676">
    <property type="entry name" value="E1_dh"/>
    <property type="match status" value="1"/>
</dbReference>
<dbReference type="EMBL" id="DROD01000723">
    <property type="protein sequence ID" value="HHJ53801.1"/>
    <property type="molecule type" value="Genomic_DNA"/>
</dbReference>
<comment type="cofactor">
    <cofactor evidence="1">
        <name>thiamine diphosphate</name>
        <dbReference type="ChEBI" id="CHEBI:58937"/>
    </cofactor>
</comment>
<dbReference type="InterPro" id="IPR029061">
    <property type="entry name" value="THDP-binding"/>
</dbReference>
<comment type="caution">
    <text evidence="7">The sequence shown here is derived from an EMBL/GenBank/DDBJ whole genome shotgun (WGS) entry which is preliminary data.</text>
</comment>
<feature type="non-terminal residue" evidence="7">
    <location>
        <position position="1"/>
    </location>
</feature>
<accession>A0A7V5PRA2</accession>
<dbReference type="InterPro" id="IPR009014">
    <property type="entry name" value="Transketo_C/PFOR_II"/>
</dbReference>
<dbReference type="GO" id="GO:0016624">
    <property type="term" value="F:oxidoreductase activity, acting on the aldehyde or oxo group of donors, disulfide as acceptor"/>
    <property type="evidence" value="ECO:0007669"/>
    <property type="project" value="InterPro"/>
</dbReference>
<dbReference type="InterPro" id="IPR001017">
    <property type="entry name" value="DH_E1"/>
</dbReference>
<dbReference type="InterPro" id="IPR005475">
    <property type="entry name" value="Transketolase-like_Pyr-bd"/>
</dbReference>
<keyword evidence="3" id="KW-0560">Oxidoreductase</keyword>
<evidence type="ECO:0000256" key="2">
    <source>
        <dbReference type="ARBA" id="ARBA00003906"/>
    </source>
</evidence>
<feature type="region of interest" description="Disordered" evidence="5">
    <location>
        <begin position="77"/>
        <end position="96"/>
    </location>
</feature>
<gene>
    <name evidence="7" type="ORF">ENJ89_11445</name>
</gene>
<dbReference type="PANTHER" id="PTHR43257">
    <property type="entry name" value="PYRUVATE DEHYDROGENASE E1 COMPONENT BETA SUBUNIT"/>
    <property type="match status" value="1"/>
</dbReference>
<sequence>FVIQNNKYAISVPVREQMAGQSVYKFTTGYEGLNRYQVDGTDFFASYRVVQEAAEQARLGKGPALIEANTVRLFAHSSSDSQKKYRSPEELERDKKKDPIPKFESLLVKNGFAGKKELENLKAEIKEEVDRAAESAEAHPHPKKESLSLYLYAPAEETAALEYEKTQPSGEKVVLVDAINHALKEEMSRNDRMYIFGEDVADKKGGVFTATSGISTQFGKERCFNSPLAESSIIGVAIGMAVHGLKPVVEIQFGDYIWTAMNQLRNELATMRWRSYNYWSAPVVVRVPVGGYIHGGLCHSQNIEGFFAHLPGIKIAYPSNAADAKGLLKTAIRGADPVLFLEHKGLYRQSYASAPEPDEDYLLPFGKAAVKRAGEDLTVITWGALVHKSLEAARTLKAEGVSVEVIDIRTINPLDFDTIRTSLEKTGKALVVHEDTRFSGFGAEIAAQISEFVFEYLDGPVRRLAAADTPVPFSAVLEEEMLPQTSDIIAAIRDLARY</sequence>
<dbReference type="PANTHER" id="PTHR43257:SF2">
    <property type="entry name" value="PYRUVATE DEHYDROGENASE E1 COMPONENT SUBUNIT BETA"/>
    <property type="match status" value="1"/>
</dbReference>
<evidence type="ECO:0000256" key="4">
    <source>
        <dbReference type="ARBA" id="ARBA00023052"/>
    </source>
</evidence>
<evidence type="ECO:0000256" key="3">
    <source>
        <dbReference type="ARBA" id="ARBA00023002"/>
    </source>
</evidence>
<dbReference type="FunFam" id="3.40.50.920:FF:000001">
    <property type="entry name" value="Pyruvate dehydrogenase E1 beta subunit"/>
    <property type="match status" value="1"/>
</dbReference>
<proteinExistence type="predicted"/>
<keyword evidence="4" id="KW-0786">Thiamine pyrophosphate</keyword>
<protein>
    <submittedName>
        <fullName evidence="7">Tungsten formylmethanofuran dehydrogenase</fullName>
    </submittedName>
</protein>
<dbReference type="Proteomes" id="UP000886124">
    <property type="component" value="Unassembled WGS sequence"/>
</dbReference>